<name>A0ABU8H372_9SPHN</name>
<gene>
    <name evidence="1" type="ORF">V8201_10160</name>
</gene>
<dbReference type="SUPFAM" id="SSF89447">
    <property type="entry name" value="AbrB/MazE/MraZ-like"/>
    <property type="match status" value="1"/>
</dbReference>
<proteinExistence type="predicted"/>
<protein>
    <recommendedName>
        <fullName evidence="3">AbrB family transcriptional regulator</fullName>
    </recommendedName>
</protein>
<dbReference type="RefSeq" id="WP_336545200.1">
    <property type="nucleotide sequence ID" value="NZ_JBBBDM010000003.1"/>
</dbReference>
<reference evidence="1 2" key="1">
    <citation type="journal article" date="2013" name="Int. J. Syst. Evol. Microbiol.">
        <title>Sphingomonas kyungheensis sp. nov., a bacterium with ginsenoside-converting activity isolated from soil of a ginseng field.</title>
        <authorList>
            <person name="Son H.M."/>
            <person name="Yang J.E."/>
            <person name="Park Y."/>
            <person name="Han C.K."/>
            <person name="Kim S.G."/>
            <person name="Kook M."/>
            <person name="Yi T.H."/>
        </authorList>
    </citation>
    <scope>NUCLEOTIDE SEQUENCE [LARGE SCALE GENOMIC DNA]</scope>
    <source>
        <strain evidence="1 2">LMG 26582</strain>
    </source>
</reference>
<evidence type="ECO:0000313" key="2">
    <source>
        <dbReference type="Proteomes" id="UP001367771"/>
    </source>
</evidence>
<sequence length="75" mass="8406">MKLTKTSDGYVVKVPDEVVASLGLHDGDDVQFARSGVVVIPVSEEQRELALEDMKRLARPFPADYKFDREEANAR</sequence>
<comment type="caution">
    <text evidence="1">The sequence shown here is derived from an EMBL/GenBank/DDBJ whole genome shotgun (WGS) entry which is preliminary data.</text>
</comment>
<dbReference type="InterPro" id="IPR037914">
    <property type="entry name" value="SpoVT-AbrB_sf"/>
</dbReference>
<keyword evidence="2" id="KW-1185">Reference proteome</keyword>
<dbReference type="Proteomes" id="UP001367771">
    <property type="component" value="Unassembled WGS sequence"/>
</dbReference>
<dbReference type="EMBL" id="JBBBDM010000003">
    <property type="protein sequence ID" value="MEI5687438.1"/>
    <property type="molecule type" value="Genomic_DNA"/>
</dbReference>
<evidence type="ECO:0000313" key="1">
    <source>
        <dbReference type="EMBL" id="MEI5687438.1"/>
    </source>
</evidence>
<evidence type="ECO:0008006" key="3">
    <source>
        <dbReference type="Google" id="ProtNLM"/>
    </source>
</evidence>
<accession>A0ABU8H372</accession>
<organism evidence="1 2">
    <name type="scientific">Sphingomonas kyungheensis</name>
    <dbReference type="NCBI Taxonomy" id="1069987"/>
    <lineage>
        <taxon>Bacteria</taxon>
        <taxon>Pseudomonadati</taxon>
        <taxon>Pseudomonadota</taxon>
        <taxon>Alphaproteobacteria</taxon>
        <taxon>Sphingomonadales</taxon>
        <taxon>Sphingomonadaceae</taxon>
        <taxon>Sphingomonas</taxon>
    </lineage>
</organism>